<evidence type="ECO:0000313" key="2">
    <source>
        <dbReference type="EMBL" id="CAE6463991.1"/>
    </source>
</evidence>
<evidence type="ECO:0008006" key="4">
    <source>
        <dbReference type="Google" id="ProtNLM"/>
    </source>
</evidence>
<name>A0A8H3BSE3_9AGAM</name>
<dbReference type="EMBL" id="CAJMXA010001564">
    <property type="protein sequence ID" value="CAE6463991.1"/>
    <property type="molecule type" value="Genomic_DNA"/>
</dbReference>
<dbReference type="AlphaFoldDB" id="A0A8H3BSE3"/>
<organism evidence="2 3">
    <name type="scientific">Rhizoctonia solani</name>
    <dbReference type="NCBI Taxonomy" id="456999"/>
    <lineage>
        <taxon>Eukaryota</taxon>
        <taxon>Fungi</taxon>
        <taxon>Dikarya</taxon>
        <taxon>Basidiomycota</taxon>
        <taxon>Agaricomycotina</taxon>
        <taxon>Agaricomycetes</taxon>
        <taxon>Cantharellales</taxon>
        <taxon>Ceratobasidiaceae</taxon>
        <taxon>Rhizoctonia</taxon>
    </lineage>
</organism>
<reference evidence="2" key="1">
    <citation type="submission" date="2021-01" db="EMBL/GenBank/DDBJ databases">
        <authorList>
            <person name="Kaushik A."/>
        </authorList>
    </citation>
    <scope>NUCLEOTIDE SEQUENCE</scope>
    <source>
        <strain evidence="2">AG6-10EEA</strain>
    </source>
</reference>
<dbReference type="PANTHER" id="PTHR39466:SF1">
    <property type="entry name" value="RGS DOMAIN-CONTAINING PROTEIN"/>
    <property type="match status" value="1"/>
</dbReference>
<evidence type="ECO:0000256" key="1">
    <source>
        <dbReference type="SAM" id="Phobius"/>
    </source>
</evidence>
<keyword evidence="1" id="KW-0472">Membrane</keyword>
<evidence type="ECO:0000313" key="3">
    <source>
        <dbReference type="Proteomes" id="UP000663853"/>
    </source>
</evidence>
<sequence length="512" mass="55691">MALSAHGPDCSCCKGPVAWSALLPSVAPLAPTTSVGSLVVTATNQPEVVKSNSFRDWFRIPNWVLPTRALPVIPDEDDSPIPLDAILAGRTGSPIRPSDFKAYLRNDKQVTAASARALEFLLTYNSYRAAFFALPPEKQAPHPYAAFQSLSLARQAAEIRTAFQTSKSGRSRLSKELPPPPTAIISMASPAQANLQLDPEYQPLRQELQNIIDLYLQPHSLSPISPLISHDTLNQALSSAKLTTHPSALDPVASRIHSHLAIDVLPRFLDNAVVNLSNNTSRGRMLIACVSFVAAVVLEVFLILYRTSRAARLLAMPLWILAIGYAIGSRTGLCFWLAWRGTREHKPYELVEPTFSGSRNERASGASATNLTSEPRRPGALLSHFNFFTRIRRTGSNGQLGRSDTAAEKGQLPSVINLGAAMDESRLSEESQKPAFDKHSSGLVDSRHSFAPLIKPENGIIKKLMRLTGTAVDTIAVEDSRVRKLQALVGVRVAIWLVLSTSIIIGIIMAIP</sequence>
<dbReference type="InterPro" id="IPR036305">
    <property type="entry name" value="RGS_sf"/>
</dbReference>
<proteinExistence type="predicted"/>
<accession>A0A8H3BSE3</accession>
<feature type="transmembrane region" description="Helical" evidence="1">
    <location>
        <begin position="317"/>
        <end position="339"/>
    </location>
</feature>
<dbReference type="InterPro" id="IPR044926">
    <property type="entry name" value="RGS_subdomain_2"/>
</dbReference>
<keyword evidence="1" id="KW-0812">Transmembrane</keyword>
<keyword evidence="1" id="KW-1133">Transmembrane helix</keyword>
<dbReference type="PANTHER" id="PTHR39466">
    <property type="entry name" value="RGS DOMAIN-CONTAINING PROTEIN"/>
    <property type="match status" value="1"/>
</dbReference>
<dbReference type="Gene3D" id="1.10.167.10">
    <property type="entry name" value="Regulator of G-protein Signalling 4, domain 2"/>
    <property type="match status" value="1"/>
</dbReference>
<gene>
    <name evidence="2" type="ORF">RDB_LOCUS65490</name>
</gene>
<dbReference type="Proteomes" id="UP000663853">
    <property type="component" value="Unassembled WGS sequence"/>
</dbReference>
<protein>
    <recommendedName>
        <fullName evidence="4">RGS domain-containing protein</fullName>
    </recommendedName>
</protein>
<feature type="transmembrane region" description="Helical" evidence="1">
    <location>
        <begin position="285"/>
        <end position="305"/>
    </location>
</feature>
<feature type="transmembrane region" description="Helical" evidence="1">
    <location>
        <begin position="489"/>
        <end position="511"/>
    </location>
</feature>
<dbReference type="SUPFAM" id="SSF48097">
    <property type="entry name" value="Regulator of G-protein signaling, RGS"/>
    <property type="match status" value="1"/>
</dbReference>
<comment type="caution">
    <text evidence="2">The sequence shown here is derived from an EMBL/GenBank/DDBJ whole genome shotgun (WGS) entry which is preliminary data.</text>
</comment>